<dbReference type="PROSITE" id="PS00028">
    <property type="entry name" value="ZINC_FINGER_C2H2_1"/>
    <property type="match status" value="1"/>
</dbReference>
<feature type="compositionally biased region" description="Low complexity" evidence="1">
    <location>
        <begin position="494"/>
        <end position="506"/>
    </location>
</feature>
<feature type="compositionally biased region" description="Polar residues" evidence="1">
    <location>
        <begin position="1124"/>
        <end position="1135"/>
    </location>
</feature>
<evidence type="ECO:0000313" key="3">
    <source>
        <dbReference type="EMBL" id="PKS10214.1"/>
    </source>
</evidence>
<feature type="compositionally biased region" description="Low complexity" evidence="1">
    <location>
        <begin position="762"/>
        <end position="799"/>
    </location>
</feature>
<organism evidence="3 4">
    <name type="scientific">Lomentospora prolificans</name>
    <dbReference type="NCBI Taxonomy" id="41688"/>
    <lineage>
        <taxon>Eukaryota</taxon>
        <taxon>Fungi</taxon>
        <taxon>Dikarya</taxon>
        <taxon>Ascomycota</taxon>
        <taxon>Pezizomycotina</taxon>
        <taxon>Sordariomycetes</taxon>
        <taxon>Hypocreomycetidae</taxon>
        <taxon>Microascales</taxon>
        <taxon>Microascaceae</taxon>
        <taxon>Lomentospora</taxon>
    </lineage>
</organism>
<feature type="region of interest" description="Disordered" evidence="1">
    <location>
        <begin position="1254"/>
        <end position="1340"/>
    </location>
</feature>
<dbReference type="Pfam" id="PF05397">
    <property type="entry name" value="Med15_fungi"/>
    <property type="match status" value="1"/>
</dbReference>
<dbReference type="InterPro" id="IPR008626">
    <property type="entry name" value="Mediator_Med15_fun"/>
</dbReference>
<dbReference type="GO" id="GO:0003712">
    <property type="term" value="F:transcription coregulator activity"/>
    <property type="evidence" value="ECO:0007669"/>
    <property type="project" value="InterPro"/>
</dbReference>
<feature type="compositionally biased region" description="Low complexity" evidence="1">
    <location>
        <begin position="1157"/>
        <end position="1170"/>
    </location>
</feature>
<sequence>MAANMQHMMMPQLQQQQHQLRQQALLSLRQTVYTNMNNHPPQPHGWQASYPIADRVTRATHLITSVTLALGTVDFSKATESGIAFEREAFFKSPNKEMYEQQMQAKTQEFFRKREQNEPILRNALNAQAAAQAQAQAQAQAHQLLMGQNMMSMGRGAPGSQPGFPHVQHPMQGGQVPQQMPMGMNMNQMNMGMNMGMPGPVGQPMGPNAQMMGMAGRAARPQHPPNANDMGSLSAQDRQKALERAAKLMANMPEPQKANLQASMARRLSPQQLQMFRSQGRDPLLLYLQNQALQDLQKARMGNPGGQMNQNQQAALLQRGISQGGPMPGGPHQMQGNNFAQFANMGDLVNQQNAGIRAQETGQVVVPVRTSSPLSDWLVNADANLWQAGPNQNMQPKPGMPGMPGQGQMGMDQQTAVNQAQLRAAQMQGKQVGPGQPGGMNGPMSQSQSPAHVPANRPIGDGHPMEGSQGMAPGPFAAGLDPRFNQTNNQRQMPPGAAGPNPGPSALHNNSISNLSPEQQRNLNNFPPNKQFEILAKLDQQNRQNMAKNMGQVGPRPDEQSMNRVPSGGANMAGGMMPHNNGMNGTAQNGMPAGANQQQFLSQAMLDSMEVPAQILANLKAPPELKTYKDVKQWCAQNPRTQVHLPRLGSLQRQQYSHIMNRRAQQLSQKQAQGMNPAMANVAGAMGGQPQNMMLSPEQQRLLQAPITEQEIHKIRTSDPKAMSMSEEDVKQYAMNMRLQIMKRQLQIQHQQHGQQPPPPQQQQGALPTGMQQTRQAPNPQQQQQQIQPPTNTQAPQANAVPATKGPGAQRKPNATPTMSTAARKGSAQNNRAQPQPSPAPTQKNLKRPFPEETPETPTQANGPNAIPRPGSQQGQSQPSLPLPPHVVASLNPEQRAKYEQALKNQQMAAAGNRAPAGPTQGDDIRTRLKAISDEEQRNALQEPANEVVLPPEQRQELLSKIRNLAFELGRMGKVLSKWYSITRDDNRARIFLRTRHRMVRQFHDAEKLNNPKDVLTITPQEIQQGFEVLRSIGKDCQVFTSKAQQGGNNAATQAQAQHSAAPAPTHAPLSTENLKAQNAALNNKGQQQTQPQQQQQQQKTAAKSTQAQEQAAQTAATQPQFQIGATSPHGQPNFMNKAKDMNLHIPPKKRAKFNHQQNQQQGGAAGRQQPSPHATKATAPETKKQEVKAPTPKPIFPCLEKDCDSIFPNDEAREAHSQAEHIQPRENPFKFFKENLASTLGVDLEGNALEASTVSQGTPQVGASAMSTTQSRQGQTPASFAGTPMSRGPSMNRSASGSKAPAPRAGGKVKEECVKAGNGKEGSENSLRPGPTPDPFAHCINPQTLFTGIPGFESVGGGAFTDPNVYLALTPNDTPESSKDSGSSEPNTDLPEFTGADLEMQWQPLDDGFMMDVTNINMHSLGTGEIGDLEKSLLSDSLNTVPGNEIVWDEVKVDWDKPFTLDDQLYSMDPSTQ</sequence>
<feature type="region of interest" description="Disordered" evidence="1">
    <location>
        <begin position="1048"/>
        <end position="1069"/>
    </location>
</feature>
<feature type="compositionally biased region" description="Low complexity" evidence="1">
    <location>
        <begin position="870"/>
        <end position="880"/>
    </location>
</feature>
<dbReference type="OrthoDB" id="3918840at2759"/>
<evidence type="ECO:0000259" key="2">
    <source>
        <dbReference type="PROSITE" id="PS00028"/>
    </source>
</evidence>
<dbReference type="Proteomes" id="UP000233524">
    <property type="component" value="Unassembled WGS sequence"/>
</dbReference>
<dbReference type="GO" id="GO:0006357">
    <property type="term" value="P:regulation of transcription by RNA polymerase II"/>
    <property type="evidence" value="ECO:0007669"/>
    <property type="project" value="InterPro"/>
</dbReference>
<feature type="compositionally biased region" description="Low complexity" evidence="1">
    <location>
        <begin position="1082"/>
        <end position="1123"/>
    </location>
</feature>
<reference evidence="3 4" key="1">
    <citation type="journal article" date="2017" name="G3 (Bethesda)">
        <title>First Draft Genome Sequence of the Pathogenic Fungus Lomentospora prolificans (Formerly Scedosporium prolificans).</title>
        <authorList>
            <person name="Luo R."/>
            <person name="Zimin A."/>
            <person name="Workman R."/>
            <person name="Fan Y."/>
            <person name="Pertea G."/>
            <person name="Grossman N."/>
            <person name="Wear M.P."/>
            <person name="Jia B."/>
            <person name="Miller H."/>
            <person name="Casadevall A."/>
            <person name="Timp W."/>
            <person name="Zhang S.X."/>
            <person name="Salzberg S.L."/>
        </authorList>
    </citation>
    <scope>NUCLEOTIDE SEQUENCE [LARGE SCALE GENOMIC DNA]</scope>
    <source>
        <strain evidence="3 4">JHH-5317</strain>
    </source>
</reference>
<dbReference type="STRING" id="41688.A0A2N3NCN1"/>
<dbReference type="VEuPathDB" id="FungiDB:jhhlp_001964"/>
<feature type="compositionally biased region" description="Polar residues" evidence="1">
    <location>
        <begin position="813"/>
        <end position="835"/>
    </location>
</feature>
<feature type="region of interest" description="Disordered" evidence="1">
    <location>
        <begin position="746"/>
        <end position="886"/>
    </location>
</feature>
<accession>A0A2N3NCN1</accession>
<dbReference type="GO" id="GO:0016592">
    <property type="term" value="C:mediator complex"/>
    <property type="evidence" value="ECO:0007669"/>
    <property type="project" value="InterPro"/>
</dbReference>
<comment type="caution">
    <text evidence="3">The sequence shown here is derived from an EMBL/GenBank/DDBJ whole genome shotgun (WGS) entry which is preliminary data.</text>
</comment>
<proteinExistence type="predicted"/>
<dbReference type="InterPro" id="IPR013087">
    <property type="entry name" value="Znf_C2H2_type"/>
</dbReference>
<gene>
    <name evidence="3" type="ORF">jhhlp_001964</name>
</gene>
<feature type="region of interest" description="Disordered" evidence="1">
    <location>
        <begin position="1153"/>
        <end position="1197"/>
    </location>
</feature>
<protein>
    <recommendedName>
        <fullName evidence="2">C2H2-type domain-containing protein</fullName>
    </recommendedName>
</protein>
<dbReference type="EMBL" id="NLAX01000008">
    <property type="protein sequence ID" value="PKS10214.1"/>
    <property type="molecule type" value="Genomic_DNA"/>
</dbReference>
<keyword evidence="4" id="KW-1185">Reference proteome</keyword>
<feature type="compositionally biased region" description="Polar residues" evidence="1">
    <location>
        <begin position="507"/>
        <end position="526"/>
    </location>
</feature>
<feature type="region of interest" description="Disordered" evidence="1">
    <location>
        <begin position="1367"/>
        <end position="1392"/>
    </location>
</feature>
<evidence type="ECO:0000256" key="1">
    <source>
        <dbReference type="SAM" id="MobiDB-lite"/>
    </source>
</evidence>
<feature type="region of interest" description="Disordered" evidence="1">
    <location>
        <begin position="1082"/>
        <end position="1140"/>
    </location>
</feature>
<feature type="domain" description="C2H2-type" evidence="2">
    <location>
        <begin position="1199"/>
        <end position="1222"/>
    </location>
</feature>
<dbReference type="InParanoid" id="A0A2N3NCN1"/>
<feature type="compositionally biased region" description="Polar residues" evidence="1">
    <location>
        <begin position="1372"/>
        <end position="1388"/>
    </location>
</feature>
<evidence type="ECO:0000313" key="4">
    <source>
        <dbReference type="Proteomes" id="UP000233524"/>
    </source>
</evidence>
<feature type="region of interest" description="Disordered" evidence="1">
    <location>
        <begin position="389"/>
        <end position="526"/>
    </location>
</feature>
<feature type="compositionally biased region" description="Polar residues" evidence="1">
    <location>
        <begin position="1254"/>
        <end position="1279"/>
    </location>
</feature>
<name>A0A2N3NCN1_9PEZI</name>
<feature type="compositionally biased region" description="Low complexity" evidence="1">
    <location>
        <begin position="746"/>
        <end position="755"/>
    </location>
</feature>